<dbReference type="EMBL" id="CP029289">
    <property type="protein sequence ID" value="AWR93545.1"/>
    <property type="molecule type" value="Genomic_DNA"/>
</dbReference>
<dbReference type="InterPro" id="IPR010268">
    <property type="entry name" value="PaREP1"/>
</dbReference>
<dbReference type="Pfam" id="PF05942">
    <property type="entry name" value="PaREP1"/>
    <property type="match status" value="1"/>
</dbReference>
<dbReference type="KEGG" id="abri:DFR85_01885"/>
<organism evidence="1 2">
    <name type="scientific">Acidianus brierleyi</name>
    <dbReference type="NCBI Taxonomy" id="41673"/>
    <lineage>
        <taxon>Archaea</taxon>
        <taxon>Thermoproteota</taxon>
        <taxon>Thermoprotei</taxon>
        <taxon>Sulfolobales</taxon>
        <taxon>Sulfolobaceae</taxon>
        <taxon>Acidianus</taxon>
    </lineage>
</organism>
<keyword evidence="2" id="KW-1185">Reference proteome</keyword>
<evidence type="ECO:0000313" key="1">
    <source>
        <dbReference type="EMBL" id="AWR93545.1"/>
    </source>
</evidence>
<reference evidence="1 2" key="1">
    <citation type="submission" date="2018-05" db="EMBL/GenBank/DDBJ databases">
        <title>Complete Genome Sequences of Extremely Thermoacidophilic, Metal-Mobilizing Type-Strain Members of the Archaeal Family Sulfolobaceae: Acidianus brierleyi DSM-1651T, Acidianus sulfidivorans DSM-18786T, Metallosphaera hakonensis DSM-7519T, and Metallosphaera prunae DSM-10039T.</title>
        <authorList>
            <person name="Counts J.A."/>
            <person name="Kelly R.M."/>
        </authorList>
    </citation>
    <scope>NUCLEOTIDE SEQUENCE [LARGE SCALE GENOMIC DNA]</scope>
    <source>
        <strain evidence="1 2">DSM 1651</strain>
    </source>
</reference>
<evidence type="ECO:0008006" key="3">
    <source>
        <dbReference type="Google" id="ProtNLM"/>
    </source>
</evidence>
<dbReference type="AlphaFoldDB" id="A0A2U9IBZ6"/>
<dbReference type="GeneID" id="36830867"/>
<dbReference type="OrthoDB" id="30877at2157"/>
<sequence length="156" mass="18409">MKNVKIPEVIYSILLQKANDERKNLEDVIVDLLISSLNGDKSRLYTQLSREYLQLATKLEKEGKLSESGEAYWKSLSYILRKIGSELKMDIENYHDYFSLIEYLSYRTDNKELIVDFLNSEKLHGEFHPRSQNVEEFKIRVNHLKNLLNILENINI</sequence>
<dbReference type="Gene3D" id="1.20.120.330">
    <property type="entry name" value="Nucleotidyltransferases domain 2"/>
    <property type="match status" value="1"/>
</dbReference>
<name>A0A2U9IBZ6_9CREN</name>
<dbReference type="Proteomes" id="UP000248044">
    <property type="component" value="Chromosome"/>
</dbReference>
<dbReference type="RefSeq" id="WP_110269429.1">
    <property type="nucleotide sequence ID" value="NZ_CP029289.2"/>
</dbReference>
<gene>
    <name evidence="1" type="ORF">DFR85_01885</name>
</gene>
<accession>A0A2U9IBZ6</accession>
<proteinExistence type="predicted"/>
<evidence type="ECO:0000313" key="2">
    <source>
        <dbReference type="Proteomes" id="UP000248044"/>
    </source>
</evidence>
<protein>
    <recommendedName>
        <fullName evidence="3">PaREP1/PaREP8 domain-contain protein</fullName>
    </recommendedName>
</protein>